<protein>
    <submittedName>
        <fullName evidence="1">Uncharacterized protein</fullName>
    </submittedName>
</protein>
<dbReference type="Proteomes" id="UP001432014">
    <property type="component" value="Chromosome"/>
</dbReference>
<reference evidence="1 2" key="1">
    <citation type="submission" date="2022-10" db="EMBL/GenBank/DDBJ databases">
        <title>The complete genomes of actinobacterial strains from the NBC collection.</title>
        <authorList>
            <person name="Joergensen T.S."/>
            <person name="Alvarez Arevalo M."/>
            <person name="Sterndorff E.B."/>
            <person name="Faurdal D."/>
            <person name="Vuksanovic O."/>
            <person name="Mourched A.-S."/>
            <person name="Charusanti P."/>
            <person name="Shaw S."/>
            <person name="Blin K."/>
            <person name="Weber T."/>
        </authorList>
    </citation>
    <scope>NUCLEOTIDE SEQUENCE [LARGE SCALE GENOMIC DNA]</scope>
    <source>
        <strain evidence="1 2">NBC_01247</strain>
    </source>
</reference>
<keyword evidence="2" id="KW-1185">Reference proteome</keyword>
<dbReference type="EMBL" id="CP108482">
    <property type="protein sequence ID" value="WUS54903.1"/>
    <property type="molecule type" value="Genomic_DNA"/>
</dbReference>
<evidence type="ECO:0000313" key="1">
    <source>
        <dbReference type="EMBL" id="WUS54903.1"/>
    </source>
</evidence>
<organism evidence="1 2">
    <name type="scientific">Kitasatospora herbaricolor</name>
    <dbReference type="NCBI Taxonomy" id="68217"/>
    <lineage>
        <taxon>Bacteria</taxon>
        <taxon>Bacillati</taxon>
        <taxon>Actinomycetota</taxon>
        <taxon>Actinomycetes</taxon>
        <taxon>Kitasatosporales</taxon>
        <taxon>Streptomycetaceae</taxon>
        <taxon>Kitasatospora</taxon>
    </lineage>
</organism>
<accession>A0ABZ1W277</accession>
<name>A0ABZ1W277_9ACTN</name>
<evidence type="ECO:0000313" key="2">
    <source>
        <dbReference type="Proteomes" id="UP001432014"/>
    </source>
</evidence>
<gene>
    <name evidence="1" type="ORF">OG469_04870</name>
</gene>
<proteinExistence type="predicted"/>
<dbReference type="RefSeq" id="WP_329500571.1">
    <property type="nucleotide sequence ID" value="NZ_CP108460.1"/>
</dbReference>
<sequence>MSPQKPAQPLSIYLNDHLTGAFGGAALARRMAGAHGDTRRSAELRSLAREVEEDRDALVRTMHRLGVPVRHYRTWLGVAAERIGRLKPNGTLIHRAPLSDLIELEAMRTGVEGKAALWQALRAIADHDPRLDPGELDRLTRRALDQARTLKDWHRSVSAEVLSAAGAPAGSGAGRGTVGSRL</sequence>